<evidence type="ECO:0000259" key="9">
    <source>
        <dbReference type="Pfam" id="PF26138"/>
    </source>
</evidence>
<dbReference type="InParanoid" id="A0A1Q3B541"/>
<dbReference type="OrthoDB" id="1681765at2759"/>
<evidence type="ECO:0000256" key="4">
    <source>
        <dbReference type="ARBA" id="ARBA00022722"/>
    </source>
</evidence>
<comment type="caution">
    <text evidence="10">The sequence shown here is derived from an EMBL/GenBank/DDBJ whole genome shotgun (WGS) entry which is preliminary data.</text>
</comment>
<evidence type="ECO:0000256" key="6">
    <source>
        <dbReference type="ARBA" id="ARBA00022801"/>
    </source>
</evidence>
<comment type="subcellular location">
    <subcellularLocation>
        <location evidence="2">Nucleus</location>
    </subcellularLocation>
</comment>
<accession>A0A1Q3B541</accession>
<evidence type="ECO:0000259" key="8">
    <source>
        <dbReference type="Pfam" id="PF13359"/>
    </source>
</evidence>
<reference evidence="11" key="1">
    <citation type="submission" date="2016-04" db="EMBL/GenBank/DDBJ databases">
        <title>Cephalotus genome sequencing.</title>
        <authorList>
            <person name="Fukushima K."/>
            <person name="Hasebe M."/>
            <person name="Fang X."/>
        </authorList>
    </citation>
    <scope>NUCLEOTIDE SEQUENCE [LARGE SCALE GENOMIC DNA]</scope>
    <source>
        <strain evidence="11">cv. St1</strain>
    </source>
</reference>
<feature type="non-terminal residue" evidence="10">
    <location>
        <position position="288"/>
    </location>
</feature>
<evidence type="ECO:0000313" key="11">
    <source>
        <dbReference type="Proteomes" id="UP000187406"/>
    </source>
</evidence>
<dbReference type="PANTHER" id="PTHR22930:SF251">
    <property type="entry name" value="DDE TNP4 DOMAIN-CONTAINING PROTEIN"/>
    <property type="match status" value="1"/>
</dbReference>
<keyword evidence="4" id="KW-0540">Nuclease</keyword>
<keyword evidence="5" id="KW-0479">Metal-binding</keyword>
<evidence type="ECO:0000256" key="5">
    <source>
        <dbReference type="ARBA" id="ARBA00022723"/>
    </source>
</evidence>
<dbReference type="EMBL" id="BDDD01000295">
    <property type="protein sequence ID" value="GAV63127.1"/>
    <property type="molecule type" value="Genomic_DNA"/>
</dbReference>
<sequence>DKYIKEMLNGPPQACYEILRIQPSTFSYFCEVLRKGALRTNNIMVEEQVEMFLYIVGKHFDQRSICDHFQHSLETVNRHCRRVMRAVAKIGKHLIYPSNDDDLPPHIKFNEKYYPWFKDCVGAIDGTHVSTWIPAEKIVSFKGRKSTVTQNVLCACNFNMEFTFVYSGWEGTANDSRVFLDAVTRPEVNFPWLIQGPLVYDGVLGGNCLWIPYMDLQHTIVYDGMLSNPTGYKELFNYRHSSIRNVIERYFGLLKARFPILKLMPCYKPVKQHIMVVACCVVYNFICR</sequence>
<evidence type="ECO:0000256" key="2">
    <source>
        <dbReference type="ARBA" id="ARBA00004123"/>
    </source>
</evidence>
<comment type="similarity">
    <text evidence="3">Belongs to the HARBI1 family.</text>
</comment>
<feature type="domain" description="DUF8040" evidence="9">
    <location>
        <begin position="2"/>
        <end position="88"/>
    </location>
</feature>
<dbReference type="GO" id="GO:0004518">
    <property type="term" value="F:nuclease activity"/>
    <property type="evidence" value="ECO:0007669"/>
    <property type="project" value="UniProtKB-KW"/>
</dbReference>
<dbReference type="AlphaFoldDB" id="A0A1Q3B541"/>
<dbReference type="GO" id="GO:0005634">
    <property type="term" value="C:nucleus"/>
    <property type="evidence" value="ECO:0007669"/>
    <property type="project" value="UniProtKB-SubCell"/>
</dbReference>
<dbReference type="Proteomes" id="UP000187406">
    <property type="component" value="Unassembled WGS sequence"/>
</dbReference>
<dbReference type="STRING" id="3775.A0A1Q3B541"/>
<proteinExistence type="inferred from homology"/>
<keyword evidence="7" id="KW-0539">Nucleus</keyword>
<evidence type="ECO:0000313" key="10">
    <source>
        <dbReference type="EMBL" id="GAV63127.1"/>
    </source>
</evidence>
<dbReference type="GO" id="GO:0046872">
    <property type="term" value="F:metal ion binding"/>
    <property type="evidence" value="ECO:0007669"/>
    <property type="project" value="UniProtKB-KW"/>
</dbReference>
<name>A0A1Q3B541_CEPFO</name>
<dbReference type="InterPro" id="IPR045249">
    <property type="entry name" value="HARBI1-like"/>
</dbReference>
<dbReference type="Pfam" id="PF26138">
    <property type="entry name" value="DUF8040"/>
    <property type="match status" value="1"/>
</dbReference>
<dbReference type="InterPro" id="IPR058353">
    <property type="entry name" value="DUF8040"/>
</dbReference>
<dbReference type="InterPro" id="IPR027806">
    <property type="entry name" value="HARBI1_dom"/>
</dbReference>
<evidence type="ECO:0000256" key="7">
    <source>
        <dbReference type="ARBA" id="ARBA00023242"/>
    </source>
</evidence>
<keyword evidence="11" id="KW-1185">Reference proteome</keyword>
<evidence type="ECO:0000256" key="3">
    <source>
        <dbReference type="ARBA" id="ARBA00006958"/>
    </source>
</evidence>
<organism evidence="10 11">
    <name type="scientific">Cephalotus follicularis</name>
    <name type="common">Albany pitcher plant</name>
    <dbReference type="NCBI Taxonomy" id="3775"/>
    <lineage>
        <taxon>Eukaryota</taxon>
        <taxon>Viridiplantae</taxon>
        <taxon>Streptophyta</taxon>
        <taxon>Embryophyta</taxon>
        <taxon>Tracheophyta</taxon>
        <taxon>Spermatophyta</taxon>
        <taxon>Magnoliopsida</taxon>
        <taxon>eudicotyledons</taxon>
        <taxon>Gunneridae</taxon>
        <taxon>Pentapetalae</taxon>
        <taxon>rosids</taxon>
        <taxon>fabids</taxon>
        <taxon>Oxalidales</taxon>
        <taxon>Cephalotaceae</taxon>
        <taxon>Cephalotus</taxon>
    </lineage>
</organism>
<dbReference type="PANTHER" id="PTHR22930">
    <property type="match status" value="1"/>
</dbReference>
<comment type="cofactor">
    <cofactor evidence="1">
        <name>a divalent metal cation</name>
        <dbReference type="ChEBI" id="CHEBI:60240"/>
    </cofactor>
</comment>
<keyword evidence="6" id="KW-0378">Hydrolase</keyword>
<evidence type="ECO:0000256" key="1">
    <source>
        <dbReference type="ARBA" id="ARBA00001968"/>
    </source>
</evidence>
<dbReference type="GO" id="GO:0016787">
    <property type="term" value="F:hydrolase activity"/>
    <property type="evidence" value="ECO:0007669"/>
    <property type="project" value="UniProtKB-KW"/>
</dbReference>
<feature type="domain" description="DDE Tnp4" evidence="8">
    <location>
        <begin position="124"/>
        <end position="284"/>
    </location>
</feature>
<feature type="non-terminal residue" evidence="10">
    <location>
        <position position="1"/>
    </location>
</feature>
<protein>
    <submittedName>
        <fullName evidence="10">DDE_4 domain-containing protein</fullName>
    </submittedName>
</protein>
<dbReference type="Pfam" id="PF13359">
    <property type="entry name" value="DDE_Tnp_4"/>
    <property type="match status" value="1"/>
</dbReference>
<gene>
    <name evidence="10" type="ORF">CFOL_v3_06648</name>
</gene>